<dbReference type="Proteomes" id="UP000255201">
    <property type="component" value="Unassembled WGS sequence"/>
</dbReference>
<name>A0A376J187_ECOLX</name>
<evidence type="ECO:0000313" key="1">
    <source>
        <dbReference type="EMBL" id="STE53443.1"/>
    </source>
</evidence>
<organism evidence="1 2">
    <name type="scientific">Escherichia coli</name>
    <dbReference type="NCBI Taxonomy" id="562"/>
    <lineage>
        <taxon>Bacteria</taxon>
        <taxon>Pseudomonadati</taxon>
        <taxon>Pseudomonadota</taxon>
        <taxon>Gammaproteobacteria</taxon>
        <taxon>Enterobacterales</taxon>
        <taxon>Enterobacteriaceae</taxon>
        <taxon>Escherichia</taxon>
    </lineage>
</organism>
<accession>A0A376J187</accession>
<dbReference type="AlphaFoldDB" id="A0A376J187"/>
<sequence length="46" mass="4831">MSDDMSMGLPSSAGEHRCTTLHAGGCNELPGSQQDAAYLQYCLVGQ</sequence>
<protein>
    <submittedName>
        <fullName evidence="1">Uncharacterized protein</fullName>
    </submittedName>
</protein>
<evidence type="ECO:0000313" key="2">
    <source>
        <dbReference type="Proteomes" id="UP000255201"/>
    </source>
</evidence>
<gene>
    <name evidence="1" type="ORF">NCTC10764_00071</name>
</gene>
<reference evidence="1 2" key="1">
    <citation type="submission" date="2018-06" db="EMBL/GenBank/DDBJ databases">
        <authorList>
            <consortium name="Pathogen Informatics"/>
            <person name="Doyle S."/>
        </authorList>
    </citation>
    <scope>NUCLEOTIDE SEQUENCE [LARGE SCALE GENOMIC DNA]</scope>
    <source>
        <strain evidence="1 2">NCTC10764</strain>
    </source>
</reference>
<proteinExistence type="predicted"/>
<dbReference type="EMBL" id="UFZL01000001">
    <property type="protein sequence ID" value="STE53443.1"/>
    <property type="molecule type" value="Genomic_DNA"/>
</dbReference>